<dbReference type="Pfam" id="PF08543">
    <property type="entry name" value="Phos_pyr_kin"/>
    <property type="match status" value="1"/>
</dbReference>
<proteinExistence type="predicted"/>
<keyword evidence="5" id="KW-1185">Reference proteome</keyword>
<dbReference type="GO" id="GO:0008972">
    <property type="term" value="F:phosphomethylpyrimidine kinase activity"/>
    <property type="evidence" value="ECO:0007669"/>
    <property type="project" value="InterPro"/>
</dbReference>
<dbReference type="EC" id="2.7.1.49" evidence="2"/>
<feature type="domain" description="Pyridoxamine kinase/Phosphomethylpyrimidine kinase" evidence="3">
    <location>
        <begin position="14"/>
        <end position="250"/>
    </location>
</feature>
<evidence type="ECO:0000256" key="1">
    <source>
        <dbReference type="ARBA" id="ARBA00004948"/>
    </source>
</evidence>
<dbReference type="Gene3D" id="3.40.1190.20">
    <property type="match status" value="1"/>
</dbReference>
<dbReference type="SUPFAM" id="SSF53613">
    <property type="entry name" value="Ribokinase-like"/>
    <property type="match status" value="1"/>
</dbReference>
<evidence type="ECO:0000313" key="5">
    <source>
        <dbReference type="Proteomes" id="UP000245698"/>
    </source>
</evidence>
<dbReference type="EMBL" id="FUIG01000019">
    <property type="protein sequence ID" value="SJM30196.1"/>
    <property type="molecule type" value="Genomic_DNA"/>
</dbReference>
<dbReference type="GO" id="GO:0009228">
    <property type="term" value="P:thiamine biosynthetic process"/>
    <property type="evidence" value="ECO:0007669"/>
    <property type="project" value="InterPro"/>
</dbReference>
<keyword evidence="4" id="KW-0808">Transferase</keyword>
<protein>
    <recommendedName>
        <fullName evidence="2">hydroxymethylpyrimidine kinase</fullName>
        <ecNumber evidence="2">2.7.1.49</ecNumber>
    </recommendedName>
</protein>
<name>A0A2P9AGH5_9HYPH</name>
<accession>A0A2P9AGH5</accession>
<dbReference type="PANTHER" id="PTHR20858:SF17">
    <property type="entry name" value="HYDROXYMETHYLPYRIMIDINE_PHOSPHOMETHYLPYRIMIDINE KINASE THI20-RELATED"/>
    <property type="match status" value="1"/>
</dbReference>
<evidence type="ECO:0000259" key="3">
    <source>
        <dbReference type="Pfam" id="PF08543"/>
    </source>
</evidence>
<dbReference type="InterPro" id="IPR013749">
    <property type="entry name" value="PM/HMP-P_kinase-1"/>
</dbReference>
<dbReference type="GO" id="GO:0005829">
    <property type="term" value="C:cytosol"/>
    <property type="evidence" value="ECO:0007669"/>
    <property type="project" value="TreeGrafter"/>
</dbReference>
<dbReference type="UniPathway" id="UPA00060">
    <property type="reaction ID" value="UER00138"/>
</dbReference>
<dbReference type="RefSeq" id="WP_123147812.1">
    <property type="nucleotide sequence ID" value="NZ_FUIG01000019.1"/>
</dbReference>
<dbReference type="PANTHER" id="PTHR20858">
    <property type="entry name" value="PHOSPHOMETHYLPYRIMIDINE KINASE"/>
    <property type="match status" value="1"/>
</dbReference>
<evidence type="ECO:0000313" key="4">
    <source>
        <dbReference type="EMBL" id="SJM30196.1"/>
    </source>
</evidence>
<dbReference type="AlphaFoldDB" id="A0A2P9AGH5"/>
<dbReference type="CDD" id="cd01169">
    <property type="entry name" value="HMPP_kinase"/>
    <property type="match status" value="1"/>
</dbReference>
<reference evidence="5" key="1">
    <citation type="submission" date="2016-12" db="EMBL/GenBank/DDBJ databases">
        <authorList>
            <person name="Brunel B."/>
        </authorList>
    </citation>
    <scope>NUCLEOTIDE SEQUENCE [LARGE SCALE GENOMIC DNA]</scope>
</reference>
<organism evidence="4 5">
    <name type="scientific">Mesorhizobium delmotii</name>
    <dbReference type="NCBI Taxonomy" id="1631247"/>
    <lineage>
        <taxon>Bacteria</taxon>
        <taxon>Pseudomonadati</taxon>
        <taxon>Pseudomonadota</taxon>
        <taxon>Alphaproteobacteria</taxon>
        <taxon>Hyphomicrobiales</taxon>
        <taxon>Phyllobacteriaceae</taxon>
        <taxon>Mesorhizobium</taxon>
    </lineage>
</organism>
<comment type="pathway">
    <text evidence="1">Cofactor biosynthesis; thiamine diphosphate biosynthesis.</text>
</comment>
<dbReference type="Proteomes" id="UP000245698">
    <property type="component" value="Unassembled WGS sequence"/>
</dbReference>
<dbReference type="GO" id="GO:0008902">
    <property type="term" value="F:hydroxymethylpyrimidine kinase activity"/>
    <property type="evidence" value="ECO:0007669"/>
    <property type="project" value="UniProtKB-EC"/>
</dbReference>
<dbReference type="InterPro" id="IPR004399">
    <property type="entry name" value="HMP/HMP-P_kinase_dom"/>
</dbReference>
<gene>
    <name evidence="4" type="primary">thiD</name>
    <name evidence="4" type="ORF">BQ8482_130095</name>
</gene>
<sequence>MAMTRHVLVVAGSDSSGGAGITRDVETIAALGLRSCVAVTAVTAQTHQSVEWIEHMPPGMVAAQMRAAIAANSVKAIKIGMLGTTGAIAETATVLRDHSDIPVVLDPVFASSSGRPLIVQDAVAALRGHLMPLCRLVTPNLPELAALTGSAIAPDEASACRQGQELSRSVSTAVLVKGGHARGNEAVDLLVQPDRLPLRFVAPRLPGEMRGTGCMLSSAIAVFLALGASLEESVRNAKKFVFNILAGQSEISATWDDEQAAG</sequence>
<evidence type="ECO:0000256" key="2">
    <source>
        <dbReference type="ARBA" id="ARBA00012135"/>
    </source>
</evidence>
<dbReference type="InterPro" id="IPR029056">
    <property type="entry name" value="Ribokinase-like"/>
</dbReference>
<dbReference type="GO" id="GO:0009229">
    <property type="term" value="P:thiamine diphosphate biosynthetic process"/>
    <property type="evidence" value="ECO:0007669"/>
    <property type="project" value="UniProtKB-UniPathway"/>
</dbReference>
<keyword evidence="4" id="KW-0418">Kinase</keyword>